<feature type="domain" description="Glycosyl hydrolase family 13 catalytic" evidence="3">
    <location>
        <begin position="217"/>
        <end position="573"/>
    </location>
</feature>
<organism evidence="4 5">
    <name type="scientific">Polyangium spumosum</name>
    <dbReference type="NCBI Taxonomy" id="889282"/>
    <lineage>
        <taxon>Bacteria</taxon>
        <taxon>Pseudomonadati</taxon>
        <taxon>Myxococcota</taxon>
        <taxon>Polyangia</taxon>
        <taxon>Polyangiales</taxon>
        <taxon>Polyangiaceae</taxon>
        <taxon>Polyangium</taxon>
    </lineage>
</organism>
<dbReference type="GO" id="GO:0016798">
    <property type="term" value="F:hydrolase activity, acting on glycosyl bonds"/>
    <property type="evidence" value="ECO:0007669"/>
    <property type="project" value="UniProtKB-KW"/>
</dbReference>
<keyword evidence="2" id="KW-0326">Glycosidase</keyword>
<accession>A0A6N7PPJ7</accession>
<name>A0A6N7PPJ7_9BACT</name>
<dbReference type="InterPro" id="IPR013780">
    <property type="entry name" value="Glyco_hydro_b"/>
</dbReference>
<dbReference type="Pfam" id="PF00128">
    <property type="entry name" value="Alpha-amylase"/>
    <property type="match status" value="1"/>
</dbReference>
<dbReference type="InterPro" id="IPR006047">
    <property type="entry name" value="GH13_cat_dom"/>
</dbReference>
<dbReference type="Proteomes" id="UP000440224">
    <property type="component" value="Unassembled WGS sequence"/>
</dbReference>
<protein>
    <submittedName>
        <fullName evidence="4">DUF3459 domain-containing protein</fullName>
    </submittedName>
</protein>
<evidence type="ECO:0000313" key="4">
    <source>
        <dbReference type="EMBL" id="MRG92736.1"/>
    </source>
</evidence>
<evidence type="ECO:0000313" key="5">
    <source>
        <dbReference type="Proteomes" id="UP000440224"/>
    </source>
</evidence>
<dbReference type="InterPro" id="IPR013783">
    <property type="entry name" value="Ig-like_fold"/>
</dbReference>
<dbReference type="InterPro" id="IPR017853">
    <property type="entry name" value="GH"/>
</dbReference>
<dbReference type="RefSeq" id="WP_153819574.1">
    <property type="nucleotide sequence ID" value="NZ_WJIE01000003.1"/>
</dbReference>
<dbReference type="SUPFAM" id="SSF51445">
    <property type="entry name" value="(Trans)glycosidases"/>
    <property type="match status" value="1"/>
</dbReference>
<dbReference type="Gene3D" id="3.20.20.80">
    <property type="entry name" value="Glycosidases"/>
    <property type="match status" value="1"/>
</dbReference>
<gene>
    <name evidence="4" type="ORF">GF068_12475</name>
</gene>
<dbReference type="EMBL" id="WJIE01000003">
    <property type="protein sequence ID" value="MRG92736.1"/>
    <property type="molecule type" value="Genomic_DNA"/>
</dbReference>
<reference evidence="4 5" key="1">
    <citation type="submission" date="2019-10" db="EMBL/GenBank/DDBJ databases">
        <title>A soil myxobacterium in the family Polyangiaceae.</title>
        <authorList>
            <person name="Li Y."/>
            <person name="Wang J."/>
        </authorList>
    </citation>
    <scope>NUCLEOTIDE SEQUENCE [LARGE SCALE GENOMIC DNA]</scope>
    <source>
        <strain evidence="4 5">DSM 14734</strain>
    </source>
</reference>
<dbReference type="Gene3D" id="2.60.40.10">
    <property type="entry name" value="Immunoglobulins"/>
    <property type="match status" value="1"/>
</dbReference>
<sequence length="658" mass="71804">MPRQDPTSKILPASDQRPASWTFRGAFPGIEPDAPVELLGEVSDWQTGIPLAASAGADPDERIATASLDLSTSVYSYKLRAGGRWSLDLDNPRTRARDGIRNSVLSVGGAPEPLLFAPAPPFVVRAAEGDHFIVSAGLRRGHGERLRLSWQSGDEGGEIDMPPLAEEDEHLFFRAKLPCSAHPTRLRFEPGPNEAFLVTLAPEDDLPAWWRDAVLYTIFVDRFAPRPGAPWGHDPGPDRPAGGHLDGIRAALPRLADLGVTVLYLTPTIVAASCHRYDLVDPLRIDPAIGGEPAFARLVEAASARGLRILVDLAFSHAGRGFPPYEDVRARGLDSPFAKWFLWTTPRRGAPRLRHYGRREDAPLLDLDHPEVRALVLEATTCWAKRGASGLRLDMAAEVPLDLAVSIRQTFRRDKPDAVVLGELVPAHAHRWIGRGALDCAADFGFHDVLVDFLARRVIPAELASLRLTLLELDRGAPGARSLRFVSTHDHPRFGSITRKHGGPSRTGLLGLFVLLAWPGVPSLLYGEEYDLFAETPRTEPEDVWPDRMPLPRTPDPAATRASSLVRTLLALRASRPALRRGAVHILFAEGGVFVFRREHEGERIDVAVNVGGLVEIDLEDDEFPGASLLFCLGEARLSGPTLTLATNAAALVLRARG</sequence>
<comment type="caution">
    <text evidence="4">The sequence shown here is derived from an EMBL/GenBank/DDBJ whole genome shotgun (WGS) entry which is preliminary data.</text>
</comment>
<keyword evidence="5" id="KW-1185">Reference proteome</keyword>
<dbReference type="OrthoDB" id="9810775at2"/>
<dbReference type="SMART" id="SM00642">
    <property type="entry name" value="Aamy"/>
    <property type="match status" value="1"/>
</dbReference>
<dbReference type="Gene3D" id="2.60.40.1180">
    <property type="entry name" value="Golgi alpha-mannosidase II"/>
    <property type="match status" value="1"/>
</dbReference>
<dbReference type="AlphaFoldDB" id="A0A6N7PPJ7"/>
<dbReference type="PANTHER" id="PTHR10357:SF210">
    <property type="entry name" value="MALTODEXTRIN GLUCOSIDASE"/>
    <property type="match status" value="1"/>
</dbReference>
<evidence type="ECO:0000256" key="1">
    <source>
        <dbReference type="ARBA" id="ARBA00022801"/>
    </source>
</evidence>
<evidence type="ECO:0000259" key="3">
    <source>
        <dbReference type="SMART" id="SM00642"/>
    </source>
</evidence>
<keyword evidence="1" id="KW-0378">Hydrolase</keyword>
<dbReference type="SUPFAM" id="SSF81296">
    <property type="entry name" value="E set domains"/>
    <property type="match status" value="1"/>
</dbReference>
<dbReference type="GO" id="GO:0005975">
    <property type="term" value="P:carbohydrate metabolic process"/>
    <property type="evidence" value="ECO:0007669"/>
    <property type="project" value="InterPro"/>
</dbReference>
<evidence type="ECO:0000256" key="2">
    <source>
        <dbReference type="ARBA" id="ARBA00023295"/>
    </source>
</evidence>
<dbReference type="InterPro" id="IPR014756">
    <property type="entry name" value="Ig_E-set"/>
</dbReference>
<proteinExistence type="predicted"/>
<dbReference type="PANTHER" id="PTHR10357">
    <property type="entry name" value="ALPHA-AMYLASE FAMILY MEMBER"/>
    <property type="match status" value="1"/>
</dbReference>